<feature type="domain" description="Fungal-type protein kinase" evidence="2">
    <location>
        <begin position="174"/>
        <end position="538"/>
    </location>
</feature>
<evidence type="ECO:0000259" key="2">
    <source>
        <dbReference type="Pfam" id="PF17667"/>
    </source>
</evidence>
<feature type="region of interest" description="Disordered" evidence="1">
    <location>
        <begin position="735"/>
        <end position="758"/>
    </location>
</feature>
<dbReference type="Pfam" id="PF17667">
    <property type="entry name" value="Pkinase_fungal"/>
    <property type="match status" value="1"/>
</dbReference>
<name>A0ABP1E578_9APHY</name>
<organism evidence="3 4">
    <name type="scientific">Somion occarium</name>
    <dbReference type="NCBI Taxonomy" id="3059160"/>
    <lineage>
        <taxon>Eukaryota</taxon>
        <taxon>Fungi</taxon>
        <taxon>Dikarya</taxon>
        <taxon>Basidiomycota</taxon>
        <taxon>Agaricomycotina</taxon>
        <taxon>Agaricomycetes</taxon>
        <taxon>Polyporales</taxon>
        <taxon>Cerrenaceae</taxon>
        <taxon>Somion</taxon>
    </lineage>
</organism>
<accession>A0ABP1E578</accession>
<protein>
    <recommendedName>
        <fullName evidence="2">Fungal-type protein kinase domain-containing protein</fullName>
    </recommendedName>
</protein>
<gene>
    <name evidence="3" type="ORF">GFSPODELE1_LOCUS10065</name>
</gene>
<dbReference type="Proteomes" id="UP001497453">
    <property type="component" value="Chromosome 8"/>
</dbReference>
<dbReference type="EMBL" id="OZ037951">
    <property type="protein sequence ID" value="CAL1715110.1"/>
    <property type="molecule type" value="Genomic_DNA"/>
</dbReference>
<feature type="region of interest" description="Disordered" evidence="1">
    <location>
        <begin position="632"/>
        <end position="678"/>
    </location>
</feature>
<sequence length="807" mass="92270">MITSVYQQPLDKWFSEFLPGKDGENLTFEPEDLPEDFRNRPFHFDDISVNPTSEKYEHSEKDLYSLLCPVIQNAFDLAAYKSAGDPEYDALLIKDTSAWNEESDCLQCPDLSVHKASAAQAFRLDDSRKANFADTHKPFVGRTAYSWTLLPGEVKVNKSKEGFGLNTDQLSLPDTDSARETRGQIAEYVAEVLSRQHRQFTFAFYIYRNLARLFVVDRVATVTTPPFDYVKDPKTLLKFFYRLAQADGVAQGYDPTVTLAPSAHLPTLREHMAKDHGPIETLIHDAMDDALLYGASSIWPLYTVEVHDDESDEKSYFLIGKPRTSCPSMFGRATKGFIAFDLVQHDFVWLKDSWRLASQRYHPEWEVYRKLNAKGVKNIATMRCGGDVHAPKLQCTRTQEAITDHSLKSRIHCRLVINEIGRPLGTYETSYDLIFIIACAFKAHSQAWEMAEVLHRDISDNNVLIIQEKIDGKYEIRGILIDWDLCKYKKQLEEDRVATNDNQSGTWQFISALRLQYPRKFCELADDIESFFHLITWCALRYHQHSLLGKPRALTMHVNDMFLDCATSPEGLLYGCEEKFRLMTGSKPGFKILHDETFKDVINKLLRICQSHYRSLDWDDLRRFQAASIREAQEEKKSQAQTTSTTSHRRRLQKGLSGMPEGTVSDDDEPDNLNTEQIGRPKLASHKYFFRVLDDAIRTNDGWDLEPKQLGRDNFADLLDLNFTVGRLRVTGTTQSNMTSSQRRKRSAPVHTSRKIRKTGTCRHAVSMGTSSFPLDALPEEHDVDADVEDEGRMEASLTARSEEDAN</sequence>
<dbReference type="SUPFAM" id="SSF56112">
    <property type="entry name" value="Protein kinase-like (PK-like)"/>
    <property type="match status" value="1"/>
</dbReference>
<dbReference type="InterPro" id="IPR011009">
    <property type="entry name" value="Kinase-like_dom_sf"/>
</dbReference>
<reference evidence="4" key="1">
    <citation type="submission" date="2024-04" db="EMBL/GenBank/DDBJ databases">
        <authorList>
            <person name="Shaw F."/>
            <person name="Minotto A."/>
        </authorList>
    </citation>
    <scope>NUCLEOTIDE SEQUENCE [LARGE SCALE GENOMIC DNA]</scope>
</reference>
<proteinExistence type="predicted"/>
<dbReference type="PANTHER" id="PTHR38248">
    <property type="entry name" value="FUNK1 6"/>
    <property type="match status" value="1"/>
</dbReference>
<feature type="compositionally biased region" description="Basic residues" evidence="1">
    <location>
        <begin position="742"/>
        <end position="758"/>
    </location>
</feature>
<feature type="compositionally biased region" description="Acidic residues" evidence="1">
    <location>
        <begin position="782"/>
        <end position="792"/>
    </location>
</feature>
<keyword evidence="4" id="KW-1185">Reference proteome</keyword>
<evidence type="ECO:0000313" key="4">
    <source>
        <dbReference type="Proteomes" id="UP001497453"/>
    </source>
</evidence>
<feature type="region of interest" description="Disordered" evidence="1">
    <location>
        <begin position="771"/>
        <end position="807"/>
    </location>
</feature>
<dbReference type="PANTHER" id="PTHR38248:SF2">
    <property type="entry name" value="FUNK1 11"/>
    <property type="match status" value="1"/>
</dbReference>
<evidence type="ECO:0000256" key="1">
    <source>
        <dbReference type="SAM" id="MobiDB-lite"/>
    </source>
</evidence>
<dbReference type="InterPro" id="IPR040976">
    <property type="entry name" value="Pkinase_fungal"/>
</dbReference>
<evidence type="ECO:0000313" key="3">
    <source>
        <dbReference type="EMBL" id="CAL1715110.1"/>
    </source>
</evidence>